<evidence type="ECO:0000256" key="2">
    <source>
        <dbReference type="ARBA" id="ARBA00005120"/>
    </source>
</evidence>
<accession>A0ABX0YFR1</accession>
<dbReference type="SMART" id="SM01130">
    <property type="entry name" value="DHDPS"/>
    <property type="match status" value="1"/>
</dbReference>
<dbReference type="NCBIfam" id="TIGR00674">
    <property type="entry name" value="dapA"/>
    <property type="match status" value="1"/>
</dbReference>
<evidence type="ECO:0000256" key="13">
    <source>
        <dbReference type="PIRNR" id="PIRNR001365"/>
    </source>
</evidence>
<dbReference type="EC" id="4.3.3.7" evidence="4 12"/>
<protein>
    <recommendedName>
        <fullName evidence="4 12">4-hydroxy-tetrahydrodipicolinate synthase</fullName>
        <ecNumber evidence="4 12">4.3.3.7</ecNumber>
    </recommendedName>
</protein>
<dbReference type="InterPro" id="IPR002220">
    <property type="entry name" value="DapA-like"/>
</dbReference>
<dbReference type="InterPro" id="IPR020625">
    <property type="entry name" value="Schiff_base-form_aldolases_AS"/>
</dbReference>
<comment type="catalytic activity">
    <reaction evidence="11">
        <text>L-aspartate 4-semialdehyde + pyruvate = (2S,4S)-4-hydroxy-2,3,4,5-tetrahydrodipicolinate + H2O + H(+)</text>
        <dbReference type="Rhea" id="RHEA:34171"/>
        <dbReference type="ChEBI" id="CHEBI:15361"/>
        <dbReference type="ChEBI" id="CHEBI:15377"/>
        <dbReference type="ChEBI" id="CHEBI:15378"/>
        <dbReference type="ChEBI" id="CHEBI:67139"/>
        <dbReference type="ChEBI" id="CHEBI:537519"/>
        <dbReference type="EC" id="4.3.3.7"/>
    </reaction>
</comment>
<dbReference type="SUPFAM" id="SSF51569">
    <property type="entry name" value="Aldolase"/>
    <property type="match status" value="1"/>
</dbReference>
<dbReference type="RefSeq" id="WP_168084423.1">
    <property type="nucleotide sequence ID" value="NZ_JAAVJI010000007.1"/>
</dbReference>
<comment type="similarity">
    <text evidence="3 13">Belongs to the DapA family.</text>
</comment>
<gene>
    <name evidence="14" type="primary">dapA</name>
    <name evidence="14" type="ORF">HBH25_13430</name>
</gene>
<dbReference type="EMBL" id="JAAVJI010000007">
    <property type="protein sequence ID" value="NJP01851.1"/>
    <property type="molecule type" value="Genomic_DNA"/>
</dbReference>
<dbReference type="InterPro" id="IPR005263">
    <property type="entry name" value="DapA"/>
</dbReference>
<evidence type="ECO:0000256" key="1">
    <source>
        <dbReference type="ARBA" id="ARBA00003294"/>
    </source>
</evidence>
<evidence type="ECO:0000256" key="11">
    <source>
        <dbReference type="ARBA" id="ARBA00047836"/>
    </source>
</evidence>
<comment type="pathway">
    <text evidence="2">Amino-acid biosynthesis; L-lysine biosynthesis via DAP pathway; (S)-tetrahydrodipicolinate from L-aspartate: step 3/4.</text>
</comment>
<dbReference type="Pfam" id="PF00701">
    <property type="entry name" value="DHDPS"/>
    <property type="match status" value="1"/>
</dbReference>
<organism evidence="14 15">
    <name type="scientific">Pseudomonas quercus</name>
    <dbReference type="NCBI Taxonomy" id="2722792"/>
    <lineage>
        <taxon>Bacteria</taxon>
        <taxon>Pseudomonadati</taxon>
        <taxon>Pseudomonadota</taxon>
        <taxon>Gammaproteobacteria</taxon>
        <taxon>Pseudomonadales</taxon>
        <taxon>Pseudomonadaceae</taxon>
        <taxon>Pseudomonas</taxon>
    </lineage>
</organism>
<sequence>MNVPTLAGILPPFPTPIKTDGSVDEAALKKLVEHLIQAGCSGLVPIGGTGEYTALSPADREHVVAITVEVSAGRVPVVAGMVSPGFAESVQAGKAFKAHGADALLTITPFYVTPSQQGIREYFRAYREAVDLPIVFYDIPYRTRIVTEAATIAEMEQDGSIFGMKACNTDMAHFNEIAASTSPGFQLLAGEDMLFPAQMALGARGGILASAPLIPEYWVTLYQALKDGHIQAAIDAQRELLPLLKALFAEANPGPLKAAMKWMGHDCGEVLAPLQPPSPTTLERLSSALVVLERKGLIPSGSVLAH</sequence>
<keyword evidence="15" id="KW-1185">Reference proteome</keyword>
<evidence type="ECO:0000256" key="7">
    <source>
        <dbReference type="ARBA" id="ARBA00022915"/>
    </source>
</evidence>
<keyword evidence="9 13" id="KW-0456">Lyase</keyword>
<evidence type="ECO:0000256" key="12">
    <source>
        <dbReference type="NCBIfam" id="TIGR00674"/>
    </source>
</evidence>
<dbReference type="Proteomes" id="UP000746535">
    <property type="component" value="Unassembled WGS sequence"/>
</dbReference>
<dbReference type="PROSITE" id="PS00666">
    <property type="entry name" value="DHDPS_2"/>
    <property type="match status" value="1"/>
</dbReference>
<dbReference type="CDD" id="cd00950">
    <property type="entry name" value="DHDPS"/>
    <property type="match status" value="1"/>
</dbReference>
<keyword evidence="8" id="KW-0457">Lysine biosynthesis</keyword>
<dbReference type="GO" id="GO:0008840">
    <property type="term" value="F:4-hydroxy-tetrahydrodipicolinate synthase activity"/>
    <property type="evidence" value="ECO:0007669"/>
    <property type="project" value="UniProtKB-EC"/>
</dbReference>
<proteinExistence type="inferred from homology"/>
<keyword evidence="5" id="KW-0963">Cytoplasm</keyword>
<comment type="caution">
    <text evidence="14">The sequence shown here is derived from an EMBL/GenBank/DDBJ whole genome shotgun (WGS) entry which is preliminary data.</text>
</comment>
<name>A0ABX0YFR1_9PSED</name>
<dbReference type="InterPro" id="IPR013785">
    <property type="entry name" value="Aldolase_TIM"/>
</dbReference>
<dbReference type="PANTHER" id="PTHR12128">
    <property type="entry name" value="DIHYDRODIPICOLINATE SYNTHASE"/>
    <property type="match status" value="1"/>
</dbReference>
<dbReference type="Gene3D" id="3.20.20.70">
    <property type="entry name" value="Aldolase class I"/>
    <property type="match status" value="1"/>
</dbReference>
<evidence type="ECO:0000256" key="6">
    <source>
        <dbReference type="ARBA" id="ARBA00022605"/>
    </source>
</evidence>
<evidence type="ECO:0000313" key="14">
    <source>
        <dbReference type="EMBL" id="NJP01851.1"/>
    </source>
</evidence>
<comment type="function">
    <text evidence="1">Catalyzes the condensation of (S)-aspartate-beta-semialdehyde [(S)-ASA] and pyruvate to 4-hydroxy-tetrahydrodipicolinate (HTPA).</text>
</comment>
<dbReference type="PANTHER" id="PTHR12128:SF66">
    <property type="entry name" value="4-HYDROXY-2-OXOGLUTARATE ALDOLASE, MITOCHONDRIAL"/>
    <property type="match status" value="1"/>
</dbReference>
<evidence type="ECO:0000256" key="10">
    <source>
        <dbReference type="ARBA" id="ARBA00023270"/>
    </source>
</evidence>
<keyword evidence="10" id="KW-0704">Schiff base</keyword>
<evidence type="ECO:0000256" key="5">
    <source>
        <dbReference type="ARBA" id="ARBA00022490"/>
    </source>
</evidence>
<evidence type="ECO:0000256" key="3">
    <source>
        <dbReference type="ARBA" id="ARBA00007592"/>
    </source>
</evidence>
<evidence type="ECO:0000256" key="9">
    <source>
        <dbReference type="ARBA" id="ARBA00023239"/>
    </source>
</evidence>
<keyword evidence="7" id="KW-0220">Diaminopimelate biosynthesis</keyword>
<keyword evidence="6" id="KW-0028">Amino-acid biosynthesis</keyword>
<dbReference type="PRINTS" id="PR00146">
    <property type="entry name" value="DHPICSNTHASE"/>
</dbReference>
<evidence type="ECO:0000256" key="4">
    <source>
        <dbReference type="ARBA" id="ARBA00012086"/>
    </source>
</evidence>
<dbReference type="PIRSF" id="PIRSF001365">
    <property type="entry name" value="DHDPS"/>
    <property type="match status" value="1"/>
</dbReference>
<evidence type="ECO:0000256" key="8">
    <source>
        <dbReference type="ARBA" id="ARBA00023154"/>
    </source>
</evidence>
<reference evidence="14 15" key="1">
    <citation type="submission" date="2020-03" db="EMBL/GenBank/DDBJ databases">
        <authorList>
            <person name="Wang L."/>
            <person name="He N."/>
            <person name="Li Y."/>
            <person name="Fang Y."/>
            <person name="Zhang F."/>
        </authorList>
    </citation>
    <scope>NUCLEOTIDE SEQUENCE [LARGE SCALE GENOMIC DNA]</scope>
    <source>
        <strain evidence="15">hsmgli-8</strain>
    </source>
</reference>
<evidence type="ECO:0000313" key="15">
    <source>
        <dbReference type="Proteomes" id="UP000746535"/>
    </source>
</evidence>